<dbReference type="SUPFAM" id="SSF57903">
    <property type="entry name" value="FYVE/PHD zinc finger"/>
    <property type="match status" value="1"/>
</dbReference>
<dbReference type="InterPro" id="IPR011011">
    <property type="entry name" value="Znf_FYVE_PHD"/>
</dbReference>
<gene>
    <name evidence="1" type="ORF">Poli38472_012591</name>
</gene>
<reference evidence="1" key="1">
    <citation type="submission" date="2019-03" db="EMBL/GenBank/DDBJ databases">
        <title>Long read genome sequence of the mycoparasitic Pythium oligandrum ATCC 38472 isolated from sugarbeet rhizosphere.</title>
        <authorList>
            <person name="Gaulin E."/>
        </authorList>
    </citation>
    <scope>NUCLEOTIDE SEQUENCE</scope>
    <source>
        <strain evidence="1">ATCC 38472_TT</strain>
    </source>
</reference>
<sequence length="418" mass="46629">MTREGIGKNIPALELSPAEERAVHDEAWALIHHTLEAEDAFNRGGGRIDPKVWKQVTENDSLRVYKHRRPRKGTSHAGSDYGRDTFHTDLITPPELLSLRAHDAVSKSSWRTSVSDAAVSTSSSEGSLIDDTLVPELLSVGYIEGDVNDLNHGAYDGDDLTWKVRSAYLRDKLADARFLARIETPTYDEPFRFLGIKWFTTEYPPVVGQFISQRDTLVIEAIGTSVDHHGFPYSYYLLHDFMHPSIPEVTAPDVVRIRFSFCWISRQVRPDRIGVYSRGRVDIGGDLMKSVGLTLAGISIASTANSVETSYNKKLVWLMEQEQEQRRLTQNRQIPGPVPACHSCRKQPSGLLSRGLINCQVCGHHFCSKCSVSKKLVVDVTAPELSLRSLPFCFGCVLKAKQLSAVEVARATIIKNPK</sequence>
<dbReference type="Gene3D" id="3.30.40.10">
    <property type="entry name" value="Zinc/RING finger domain, C3HC4 (zinc finger)"/>
    <property type="match status" value="1"/>
</dbReference>
<dbReference type="AlphaFoldDB" id="A0A8K1CEM0"/>
<name>A0A8K1CEM0_PYTOL</name>
<evidence type="ECO:0000313" key="1">
    <source>
        <dbReference type="EMBL" id="TMW61400.1"/>
    </source>
</evidence>
<dbReference type="EMBL" id="SPLM01000076">
    <property type="protein sequence ID" value="TMW61400.1"/>
    <property type="molecule type" value="Genomic_DNA"/>
</dbReference>
<evidence type="ECO:0000313" key="2">
    <source>
        <dbReference type="Proteomes" id="UP000794436"/>
    </source>
</evidence>
<dbReference type="PANTHER" id="PTHR13510:SF44">
    <property type="entry name" value="RABENOSYN-5"/>
    <property type="match status" value="1"/>
</dbReference>
<dbReference type="InterPro" id="IPR013083">
    <property type="entry name" value="Znf_RING/FYVE/PHD"/>
</dbReference>
<dbReference type="InterPro" id="IPR052727">
    <property type="entry name" value="Rab4/Rab5_effector"/>
</dbReference>
<comment type="caution">
    <text evidence="1">The sequence shown here is derived from an EMBL/GenBank/DDBJ whole genome shotgun (WGS) entry which is preliminary data.</text>
</comment>
<dbReference type="PANTHER" id="PTHR13510">
    <property type="entry name" value="FYVE-FINGER-CONTAINING RAB5 EFFECTOR PROTEIN RABENOSYN-5-RELATED"/>
    <property type="match status" value="1"/>
</dbReference>
<protein>
    <recommendedName>
        <fullName evidence="3">FYVE-type domain-containing protein</fullName>
    </recommendedName>
</protein>
<organism evidence="1 2">
    <name type="scientific">Pythium oligandrum</name>
    <name type="common">Mycoparasitic fungus</name>
    <dbReference type="NCBI Taxonomy" id="41045"/>
    <lineage>
        <taxon>Eukaryota</taxon>
        <taxon>Sar</taxon>
        <taxon>Stramenopiles</taxon>
        <taxon>Oomycota</taxon>
        <taxon>Peronosporomycetes</taxon>
        <taxon>Pythiales</taxon>
        <taxon>Pythiaceae</taxon>
        <taxon>Pythium</taxon>
    </lineage>
</organism>
<proteinExistence type="predicted"/>
<dbReference type="Proteomes" id="UP000794436">
    <property type="component" value="Unassembled WGS sequence"/>
</dbReference>
<evidence type="ECO:0008006" key="3">
    <source>
        <dbReference type="Google" id="ProtNLM"/>
    </source>
</evidence>
<keyword evidence="2" id="KW-1185">Reference proteome</keyword>
<accession>A0A8K1CEM0</accession>